<feature type="transmembrane region" description="Helical" evidence="9">
    <location>
        <begin position="230"/>
        <end position="249"/>
    </location>
</feature>
<dbReference type="CDD" id="cd03244">
    <property type="entry name" value="ABCC_MRP_domain2"/>
    <property type="match status" value="1"/>
</dbReference>
<feature type="transmembrane region" description="Helical" evidence="9">
    <location>
        <begin position="677"/>
        <end position="701"/>
    </location>
</feature>
<evidence type="ECO:0000256" key="2">
    <source>
        <dbReference type="ARBA" id="ARBA00022448"/>
    </source>
</evidence>
<dbReference type="InterPro" id="IPR017871">
    <property type="entry name" value="ABC_transporter-like_CS"/>
</dbReference>
<dbReference type="FunFam" id="3.40.50.300:FF:000973">
    <property type="entry name" value="Multidrug resistance-associated protein 4"/>
    <property type="match status" value="1"/>
</dbReference>
<feature type="transmembrane region" description="Helical" evidence="9">
    <location>
        <begin position="743"/>
        <end position="769"/>
    </location>
</feature>
<dbReference type="InterPro" id="IPR044746">
    <property type="entry name" value="ABCC_6TM_D1"/>
</dbReference>
<dbReference type="CDD" id="cd18579">
    <property type="entry name" value="ABC_6TM_ABCC_D1"/>
    <property type="match status" value="1"/>
</dbReference>
<dbReference type="PROSITE" id="PS50929">
    <property type="entry name" value="ABC_TM1F"/>
    <property type="match status" value="2"/>
</dbReference>
<evidence type="ECO:0000256" key="3">
    <source>
        <dbReference type="ARBA" id="ARBA00022692"/>
    </source>
</evidence>
<feature type="transmembrane region" description="Helical" evidence="9">
    <location>
        <begin position="841"/>
        <end position="862"/>
    </location>
</feature>
<dbReference type="SUPFAM" id="SSF90123">
    <property type="entry name" value="ABC transporter transmembrane region"/>
    <property type="match status" value="2"/>
</dbReference>
<evidence type="ECO:0000256" key="7">
    <source>
        <dbReference type="ARBA" id="ARBA00022989"/>
    </source>
</evidence>
<evidence type="ECO:0000256" key="9">
    <source>
        <dbReference type="SAM" id="Phobius"/>
    </source>
</evidence>
<keyword evidence="8 9" id="KW-0472">Membrane</keyword>
<evidence type="ECO:0000313" key="12">
    <source>
        <dbReference type="EMBL" id="KAB0798010.1"/>
    </source>
</evidence>
<feature type="transmembrane region" description="Helical" evidence="9">
    <location>
        <begin position="817"/>
        <end position="835"/>
    </location>
</feature>
<dbReference type="InterPro" id="IPR003439">
    <property type="entry name" value="ABC_transporter-like_ATP-bd"/>
</dbReference>
<evidence type="ECO:0000313" key="13">
    <source>
        <dbReference type="Proteomes" id="UP000327044"/>
    </source>
</evidence>
<feature type="transmembrane region" description="Helical" evidence="9">
    <location>
        <begin position="84"/>
        <end position="109"/>
    </location>
</feature>
<dbReference type="Pfam" id="PF00005">
    <property type="entry name" value="ABC_tran"/>
    <property type="match status" value="2"/>
</dbReference>
<sequence>MDSELYKSDNLHPRENANIISILTFWYAWPVFLKNRKTELEVSDLHKTLSSHNSKRLGDQIEELWRLETAKALKWNRKPSLARVLLKMFGVQITGNLIVTMLAELGAVLSQPILLGELLGYYSSQRSKSYLYAIGLILCTAFSCLTTTPTTLRYMEIGMKVRVACTSLIYRKAIRLSKTGLGKTTVGQMINLASNDVARFDVFCQFSTYLLTTPLQVIIGSYLMYKEVGISAICGVAVIIFYIPIQLFSSKIVAKLRIKATQKTDERIRLMNEIISGIQLVKMYAWEKPFAKFVSTARRHEIKLIKAASCVRIAVLAMNPISPLLCLLVSVLACIALNESVTAKKIYVLISYFGILRKSACTIFPQAAFQTAEITVVFKRLNRFLSLEERMPVSLMNQNSNQTVQTKDVIFIQNGLARWNESPTSFELKDVNIKIKPRATVAIIGPVGSGKSSTLQLLLQELPLAEGRLQIHGSLSYASQDPWVFNGTIRQNILFNHPYSKERYENVISKCSLKTDFAQFENADMTIVGERGITLSGGQRARISLARAIYRDADIYLLDDPLAAVDAEVGREIFKNCITDFLQKKTVILVTNHLQLLQDVDSIIILENGRVKAQDTFSKLQESGLEFAKLLQLHGKEEEKALTKSNVVKPLSVHKLITSTDENKSTGAISRHVYRKYICAGSHLLVVVFVLSLFVVLQSIISFSEVFMAHWVITAEKSSDRYENYPSNETTRDFWNFSRSTYIYSYTGIIILVIIVAITRNLSFVILCVRSSTRLHYNMFNSILRGTMRFFNLNSSGRILNRFSKDMGTIDDTLPSITMHAIHMIFTLIGTIIVISSATPWFLVPIAVLIFLFLSLASLYLLTSRKAKRLEGITKSSVFGHINSSIQGLTTIRAFTAESKLIDEFDKHQDLHSAAWFLFISSSQAFGYYLDVVCLIFVCTIIFGSMYFVSFIHGATVGLVITQALGFVNLFQWATRQNVEMENQMIAVERILEYNDIEHERASEGVPPDTWPSSGKIEFVNVNLYYFPDEPPVLKNLSFTIEPLDKVGIVGRTGAGKSSLINALFQLADTSGLITIDGLDVKEMNLQDFRSKLSIIPQEPVLFLGTLRRNLDPLDKYTDDALWKSLEDVELKKVIEDLGFGLNSLVSAEGSNLSVGQRQLICLARAILNYNKLLVIDEATANVDPCTDSLIQKTIRKQFSQCTVLTIAHRLNTIIDSDKIMVIHEGTVSEFGHPHILLQNPSGAFYQMVSQTGMAKALFEQAEENYNRMEERTSKM</sequence>
<evidence type="ECO:0000256" key="6">
    <source>
        <dbReference type="ARBA" id="ARBA00022840"/>
    </source>
</evidence>
<evidence type="ECO:0000259" key="11">
    <source>
        <dbReference type="PROSITE" id="PS50929"/>
    </source>
</evidence>
<dbReference type="Gene3D" id="1.20.1560.10">
    <property type="entry name" value="ABC transporter type 1, transmembrane domain"/>
    <property type="match status" value="2"/>
</dbReference>
<feature type="domain" description="ABC transporter" evidence="10">
    <location>
        <begin position="1017"/>
        <end position="1250"/>
    </location>
</feature>
<dbReference type="InterPro" id="IPR036640">
    <property type="entry name" value="ABC1_TM_sf"/>
</dbReference>
<dbReference type="InterPro" id="IPR050173">
    <property type="entry name" value="ABC_transporter_C-like"/>
</dbReference>
<dbReference type="OrthoDB" id="6500128at2759"/>
<keyword evidence="4" id="KW-0677">Repeat</keyword>
<feature type="transmembrane region" description="Helical" evidence="9">
    <location>
        <begin position="129"/>
        <end position="152"/>
    </location>
</feature>
<evidence type="ECO:0000256" key="5">
    <source>
        <dbReference type="ARBA" id="ARBA00022741"/>
    </source>
</evidence>
<dbReference type="InterPro" id="IPR003593">
    <property type="entry name" value="AAA+_ATPase"/>
</dbReference>
<feature type="domain" description="ABC transmembrane type-1" evidence="11">
    <location>
        <begin position="684"/>
        <end position="983"/>
    </location>
</feature>
<dbReference type="FunFam" id="1.20.1560.10:FF:000026">
    <property type="entry name" value="Multidrug resistance-associated protein lethal(2)03659"/>
    <property type="match status" value="1"/>
</dbReference>
<dbReference type="SUPFAM" id="SSF52540">
    <property type="entry name" value="P-loop containing nucleoside triphosphate hydrolases"/>
    <property type="match status" value="2"/>
</dbReference>
<keyword evidence="3 9" id="KW-0812">Transmembrane</keyword>
<dbReference type="SMART" id="SM00382">
    <property type="entry name" value="AAA"/>
    <property type="match status" value="2"/>
</dbReference>
<dbReference type="AlphaFoldDB" id="A0A5N4AKZ2"/>
<keyword evidence="2" id="KW-0813">Transport</keyword>
<keyword evidence="13" id="KW-1185">Reference proteome</keyword>
<keyword evidence="5" id="KW-0547">Nucleotide-binding</keyword>
<organism evidence="12 13">
    <name type="scientific">Photinus pyralis</name>
    <name type="common">Common eastern firefly</name>
    <name type="synonym">Lampyris pyralis</name>
    <dbReference type="NCBI Taxonomy" id="7054"/>
    <lineage>
        <taxon>Eukaryota</taxon>
        <taxon>Metazoa</taxon>
        <taxon>Ecdysozoa</taxon>
        <taxon>Arthropoda</taxon>
        <taxon>Hexapoda</taxon>
        <taxon>Insecta</taxon>
        <taxon>Pterygota</taxon>
        <taxon>Neoptera</taxon>
        <taxon>Endopterygota</taxon>
        <taxon>Coleoptera</taxon>
        <taxon>Polyphaga</taxon>
        <taxon>Elateriformia</taxon>
        <taxon>Elateroidea</taxon>
        <taxon>Lampyridae</taxon>
        <taxon>Lampyrinae</taxon>
        <taxon>Photinus</taxon>
    </lineage>
</organism>
<dbReference type="FunFam" id="3.40.50.300:FF:000163">
    <property type="entry name" value="Multidrug resistance-associated protein member 4"/>
    <property type="match status" value="1"/>
</dbReference>
<dbReference type="GO" id="GO:0140359">
    <property type="term" value="F:ABC-type transporter activity"/>
    <property type="evidence" value="ECO:0007669"/>
    <property type="project" value="InterPro"/>
</dbReference>
<comment type="subcellular location">
    <subcellularLocation>
        <location evidence="1">Membrane</location>
        <topology evidence="1">Multi-pass membrane protein</topology>
    </subcellularLocation>
</comment>
<reference evidence="12 13" key="1">
    <citation type="journal article" date="2018" name="Elife">
        <title>Firefly genomes illuminate parallel origins of bioluminescence in beetles.</title>
        <authorList>
            <person name="Fallon T.R."/>
            <person name="Lower S.E."/>
            <person name="Chang C.H."/>
            <person name="Bessho-Uehara M."/>
            <person name="Martin G.J."/>
            <person name="Bewick A.J."/>
            <person name="Behringer M."/>
            <person name="Debat H.J."/>
            <person name="Wong I."/>
            <person name="Day J.C."/>
            <person name="Suvorov A."/>
            <person name="Silva C.J."/>
            <person name="Stanger-Hall K.F."/>
            <person name="Hall D.W."/>
            <person name="Schmitz R.J."/>
            <person name="Nelson D.R."/>
            <person name="Lewis S.M."/>
            <person name="Shigenobu S."/>
            <person name="Bybee S.M."/>
            <person name="Larracuente A.M."/>
            <person name="Oba Y."/>
            <person name="Weng J.K."/>
        </authorList>
    </citation>
    <scope>NUCLEOTIDE SEQUENCE [LARGE SCALE GENOMIC DNA]</scope>
    <source>
        <strain evidence="12">1611_PpyrPB1</strain>
        <tissue evidence="12">Whole body</tissue>
    </source>
</reference>
<dbReference type="Pfam" id="PF00664">
    <property type="entry name" value="ABC_membrane"/>
    <property type="match status" value="2"/>
</dbReference>
<dbReference type="PANTHER" id="PTHR24223:SF448">
    <property type="entry name" value="FI20146P1-RELATED"/>
    <property type="match status" value="1"/>
</dbReference>
<evidence type="ECO:0000256" key="8">
    <source>
        <dbReference type="ARBA" id="ARBA00023136"/>
    </source>
</evidence>
<feature type="transmembrane region" description="Helical" evidence="9">
    <location>
        <begin position="928"/>
        <end position="949"/>
    </location>
</feature>
<dbReference type="PROSITE" id="PS50893">
    <property type="entry name" value="ABC_TRANSPORTER_2"/>
    <property type="match status" value="2"/>
</dbReference>
<dbReference type="GO" id="GO:0016887">
    <property type="term" value="F:ATP hydrolysis activity"/>
    <property type="evidence" value="ECO:0007669"/>
    <property type="project" value="InterPro"/>
</dbReference>
<evidence type="ECO:0000256" key="1">
    <source>
        <dbReference type="ARBA" id="ARBA00004141"/>
    </source>
</evidence>
<dbReference type="EMBL" id="VVIM01000006">
    <property type="protein sequence ID" value="KAB0798010.1"/>
    <property type="molecule type" value="Genomic_DNA"/>
</dbReference>
<dbReference type="Proteomes" id="UP000327044">
    <property type="component" value="Unassembled WGS sequence"/>
</dbReference>
<dbReference type="FunFam" id="1.20.1560.10:FF:000014">
    <property type="entry name" value="Multidrug resistance-associated protein member 4"/>
    <property type="match status" value="1"/>
</dbReference>
<dbReference type="GO" id="GO:0005524">
    <property type="term" value="F:ATP binding"/>
    <property type="evidence" value="ECO:0007669"/>
    <property type="project" value="UniProtKB-KW"/>
</dbReference>
<dbReference type="InterPro" id="IPR027417">
    <property type="entry name" value="P-loop_NTPase"/>
</dbReference>
<keyword evidence="7 9" id="KW-1133">Transmembrane helix</keyword>
<dbReference type="Gene3D" id="3.40.50.300">
    <property type="entry name" value="P-loop containing nucleotide triphosphate hydrolases"/>
    <property type="match status" value="2"/>
</dbReference>
<dbReference type="PANTHER" id="PTHR24223">
    <property type="entry name" value="ATP-BINDING CASSETTE SUB-FAMILY C"/>
    <property type="match status" value="1"/>
</dbReference>
<dbReference type="PROSITE" id="PS00211">
    <property type="entry name" value="ABC_TRANSPORTER_1"/>
    <property type="match status" value="2"/>
</dbReference>
<proteinExistence type="predicted"/>
<dbReference type="CDD" id="cd03250">
    <property type="entry name" value="ABCC_MRP_domain1"/>
    <property type="match status" value="1"/>
</dbReference>
<keyword evidence="6" id="KW-0067">ATP-binding</keyword>
<feature type="domain" description="ABC transporter" evidence="10">
    <location>
        <begin position="404"/>
        <end position="633"/>
    </location>
</feature>
<feature type="domain" description="ABC transmembrane type-1" evidence="11">
    <location>
        <begin position="97"/>
        <end position="356"/>
    </location>
</feature>
<name>A0A5N4AKZ2_PHOPY</name>
<dbReference type="GO" id="GO:0016020">
    <property type="term" value="C:membrane"/>
    <property type="evidence" value="ECO:0007669"/>
    <property type="project" value="UniProtKB-SubCell"/>
</dbReference>
<comment type="caution">
    <text evidence="12">The sequence shown here is derived from an EMBL/GenBank/DDBJ whole genome shotgun (WGS) entry which is preliminary data.</text>
</comment>
<protein>
    <submittedName>
        <fullName evidence="12">Uncharacterized protein</fullName>
    </submittedName>
</protein>
<evidence type="ECO:0000256" key="4">
    <source>
        <dbReference type="ARBA" id="ARBA00022737"/>
    </source>
</evidence>
<feature type="transmembrane region" description="Helical" evidence="9">
    <location>
        <begin position="955"/>
        <end position="975"/>
    </location>
</feature>
<dbReference type="InParanoid" id="A0A5N4AKZ2"/>
<accession>A0A5N4AKZ2</accession>
<dbReference type="InterPro" id="IPR011527">
    <property type="entry name" value="ABC1_TM_dom"/>
</dbReference>
<feature type="transmembrane region" description="Helical" evidence="9">
    <location>
        <begin position="206"/>
        <end position="224"/>
    </location>
</feature>
<evidence type="ECO:0000259" key="10">
    <source>
        <dbReference type="PROSITE" id="PS50893"/>
    </source>
</evidence>
<gene>
    <name evidence="12" type="ORF">PPYR_09003</name>
</gene>